<comment type="caution">
    <text evidence="2">The sequence shown here is derived from an EMBL/GenBank/DDBJ whole genome shotgun (WGS) entry which is preliminary data.</text>
</comment>
<gene>
    <name evidence="2" type="ORF">DGYR_LOCUS11942</name>
</gene>
<reference evidence="2 3" key="1">
    <citation type="submission" date="2020-08" db="EMBL/GenBank/DDBJ databases">
        <authorList>
            <person name="Hejnol A."/>
        </authorList>
    </citation>
    <scope>NUCLEOTIDE SEQUENCE [LARGE SCALE GENOMIC DNA]</scope>
</reference>
<dbReference type="Proteomes" id="UP000549394">
    <property type="component" value="Unassembled WGS sequence"/>
</dbReference>
<name>A0A7I8W8E5_9ANNE</name>
<organism evidence="2 3">
    <name type="scientific">Dimorphilus gyrociliatus</name>
    <dbReference type="NCBI Taxonomy" id="2664684"/>
    <lineage>
        <taxon>Eukaryota</taxon>
        <taxon>Metazoa</taxon>
        <taxon>Spiralia</taxon>
        <taxon>Lophotrochozoa</taxon>
        <taxon>Annelida</taxon>
        <taxon>Polychaeta</taxon>
        <taxon>Polychaeta incertae sedis</taxon>
        <taxon>Dinophilidae</taxon>
        <taxon>Dimorphilus</taxon>
    </lineage>
</organism>
<protein>
    <submittedName>
        <fullName evidence="2">Uncharacterized protein</fullName>
    </submittedName>
</protein>
<evidence type="ECO:0000313" key="2">
    <source>
        <dbReference type="EMBL" id="CAD5124398.1"/>
    </source>
</evidence>
<dbReference type="EMBL" id="CAJFCJ010000020">
    <property type="protein sequence ID" value="CAD5124398.1"/>
    <property type="molecule type" value="Genomic_DNA"/>
</dbReference>
<evidence type="ECO:0000256" key="1">
    <source>
        <dbReference type="SAM" id="MobiDB-lite"/>
    </source>
</evidence>
<keyword evidence="3" id="KW-1185">Reference proteome</keyword>
<proteinExistence type="predicted"/>
<evidence type="ECO:0000313" key="3">
    <source>
        <dbReference type="Proteomes" id="UP000549394"/>
    </source>
</evidence>
<accession>A0A7I8W8E5</accession>
<dbReference type="AlphaFoldDB" id="A0A7I8W8E5"/>
<feature type="region of interest" description="Disordered" evidence="1">
    <location>
        <begin position="82"/>
        <end position="102"/>
    </location>
</feature>
<sequence>MDFVPQIDLKLEIPGALTVNRSHRRNFQVGMTRYNIRNAKEMPINQLNQKLESIERSRIKSQIEWKQEMTSLRIELQRLKAEKEQNKEEKRKKKEKAKKAETVKPKMFNPSIPAVDEAVVKKPIETINHSRSSLNDKGFRMIIENYRRKIINKVENKPIVTENPKVSTTYFKMTAPSTPCRRKLKFPYSNLPPIYE</sequence>